<accession>A0ABX6UMW6</accession>
<protein>
    <submittedName>
        <fullName evidence="1">Uncharacterized protein</fullName>
    </submittedName>
</protein>
<dbReference type="EMBL" id="CP030057">
    <property type="protein sequence ID" value="QOZ62129.1"/>
    <property type="molecule type" value="Genomic_DNA"/>
</dbReference>
<evidence type="ECO:0000313" key="1">
    <source>
        <dbReference type="EMBL" id="QOZ62129.1"/>
    </source>
</evidence>
<proteinExistence type="predicted"/>
<sequence>MKRPFGSGSVEKLPDKLKRRGNKCNYVGASFRAARWRRSRCRTPTGPCSRAPTR</sequence>
<reference evidence="1 2" key="1">
    <citation type="submission" date="2018-06" db="EMBL/GenBank/DDBJ databases">
        <title>Comparative genomics of rhizobia nodulating Arachis hypogaea in China.</title>
        <authorList>
            <person name="Li Y."/>
        </authorList>
    </citation>
    <scope>NUCLEOTIDE SEQUENCE [LARGE SCALE GENOMIC DNA]</scope>
    <source>
        <strain evidence="1 2">CCBAU 51658</strain>
    </source>
</reference>
<organism evidence="1 2">
    <name type="scientific">Bradyrhizobium guangdongense</name>
    <dbReference type="NCBI Taxonomy" id="1325090"/>
    <lineage>
        <taxon>Bacteria</taxon>
        <taxon>Pseudomonadati</taxon>
        <taxon>Pseudomonadota</taxon>
        <taxon>Alphaproteobacteria</taxon>
        <taxon>Hyphomicrobiales</taxon>
        <taxon>Nitrobacteraceae</taxon>
        <taxon>Bradyrhizobium</taxon>
    </lineage>
</organism>
<gene>
    <name evidence="1" type="ORF">XH86_27885</name>
</gene>
<evidence type="ECO:0000313" key="2">
    <source>
        <dbReference type="Proteomes" id="UP000593880"/>
    </source>
</evidence>
<dbReference type="Proteomes" id="UP000593880">
    <property type="component" value="Chromosome"/>
</dbReference>
<keyword evidence="2" id="KW-1185">Reference proteome</keyword>
<name>A0ABX6UMW6_9BRAD</name>